<reference evidence="3 4" key="1">
    <citation type="submission" date="2021-02" db="EMBL/GenBank/DDBJ databases">
        <authorList>
            <person name="Pothier F. J."/>
        </authorList>
    </citation>
    <scope>NUCLEOTIDE SEQUENCE [LARGE SCALE GENOMIC DNA]</scope>
    <source>
        <strain evidence="3 4">1314c</strain>
    </source>
</reference>
<keyword evidence="2" id="KW-0472">Membrane</keyword>
<dbReference type="Proteomes" id="UP000835242">
    <property type="component" value="Chromosome"/>
</dbReference>
<keyword evidence="2" id="KW-1133">Transmembrane helix</keyword>
<dbReference type="RefSeq" id="WP_228600129.1">
    <property type="nucleotide sequence ID" value="NZ_HG992337.1"/>
</dbReference>
<evidence type="ECO:0000313" key="3">
    <source>
        <dbReference type="EMBL" id="CAE6837274.1"/>
    </source>
</evidence>
<keyword evidence="1" id="KW-0175">Coiled coil</keyword>
<gene>
    <name evidence="3" type="ORF">XA1314C_37330</name>
</gene>
<name>A0AAU9I0V6_9XANT</name>
<dbReference type="EMBL" id="HG992337">
    <property type="protein sequence ID" value="CAE6837274.1"/>
    <property type="molecule type" value="Genomic_DNA"/>
</dbReference>
<dbReference type="AlphaFoldDB" id="A0AAU9I0V6"/>
<evidence type="ECO:0000313" key="4">
    <source>
        <dbReference type="Proteomes" id="UP000835242"/>
    </source>
</evidence>
<protein>
    <submittedName>
        <fullName evidence="3">Uncharacterized protein</fullName>
    </submittedName>
</protein>
<feature type="coiled-coil region" evidence="1">
    <location>
        <begin position="93"/>
        <end position="127"/>
    </location>
</feature>
<proteinExistence type="predicted"/>
<feature type="transmembrane region" description="Helical" evidence="2">
    <location>
        <begin position="58"/>
        <end position="77"/>
    </location>
</feature>
<organism evidence="3 4">
    <name type="scientific">Xanthomonas arboricola</name>
    <dbReference type="NCBI Taxonomy" id="56448"/>
    <lineage>
        <taxon>Bacteria</taxon>
        <taxon>Pseudomonadati</taxon>
        <taxon>Pseudomonadota</taxon>
        <taxon>Gammaproteobacteria</taxon>
        <taxon>Lysobacterales</taxon>
        <taxon>Lysobacteraceae</taxon>
        <taxon>Xanthomonas</taxon>
    </lineage>
</organism>
<keyword evidence="2" id="KW-0812">Transmembrane</keyword>
<accession>A0AAU9I0V6</accession>
<evidence type="ECO:0000256" key="1">
    <source>
        <dbReference type="SAM" id="Coils"/>
    </source>
</evidence>
<evidence type="ECO:0000256" key="2">
    <source>
        <dbReference type="SAM" id="Phobius"/>
    </source>
</evidence>
<feature type="transmembrane region" description="Helical" evidence="2">
    <location>
        <begin position="24"/>
        <end position="46"/>
    </location>
</feature>
<sequence length="260" mass="28937">MDTSQIVEKLSEESGRASLRVTKVGLGLTAFYILSMLAYVFCTIDNVLEMDPNEFGDFLAGVFGPLALFWLVCGYFQQGVELRNNARALHLQALELQNSSEALKSQVKEMQASVEQQKEMARLASEQLSHNLELQRKQRFERNRSENPSFRITSVESYKSPAPGIGQVNLKNTGASVVIFSHHSNGDDAWNIKYGNFNTGDEIIFAPMREGRQDGTPVDAVVEFRCKSGRTGQLKIVYACDGSGFAYPEISTIFPDDDES</sequence>
<dbReference type="EMBL" id="HG992337">
    <property type="protein sequence ID" value="CAE6837245.1"/>
    <property type="molecule type" value="Genomic_DNA"/>
</dbReference>